<keyword evidence="3" id="KW-1185">Reference proteome</keyword>
<dbReference type="InterPro" id="IPR001387">
    <property type="entry name" value="Cro/C1-type_HTH"/>
</dbReference>
<gene>
    <name evidence="2" type="ORF">GH810_14035</name>
</gene>
<dbReference type="OrthoDB" id="1664989at2"/>
<dbReference type="RefSeq" id="WP_148566975.1">
    <property type="nucleotide sequence ID" value="NZ_RXYA01000007.1"/>
</dbReference>
<dbReference type="CDD" id="cd00093">
    <property type="entry name" value="HTH_XRE"/>
    <property type="match status" value="1"/>
</dbReference>
<accession>A0A923KXC7</accession>
<dbReference type="SUPFAM" id="SSF47413">
    <property type="entry name" value="lambda repressor-like DNA-binding domains"/>
    <property type="match status" value="1"/>
</dbReference>
<dbReference type="GO" id="GO:0003677">
    <property type="term" value="F:DNA binding"/>
    <property type="evidence" value="ECO:0007669"/>
    <property type="project" value="InterPro"/>
</dbReference>
<feature type="domain" description="HTH cro/C1-type" evidence="1">
    <location>
        <begin position="4"/>
        <end position="61"/>
    </location>
</feature>
<name>A0A923KXC7_9FIRM</name>
<dbReference type="InterPro" id="IPR010982">
    <property type="entry name" value="Lambda_DNA-bd_dom_sf"/>
</dbReference>
<dbReference type="PROSITE" id="PS50943">
    <property type="entry name" value="HTH_CROC1"/>
    <property type="match status" value="1"/>
</dbReference>
<reference evidence="2" key="1">
    <citation type="submission" date="2019-10" db="EMBL/GenBank/DDBJ databases">
        <authorList>
            <person name="Ross D.E."/>
            <person name="Gulliver D."/>
        </authorList>
    </citation>
    <scope>NUCLEOTIDE SEQUENCE</scope>
    <source>
        <strain evidence="2">DER-2019</strain>
    </source>
</reference>
<evidence type="ECO:0000313" key="3">
    <source>
        <dbReference type="Proteomes" id="UP000616595"/>
    </source>
</evidence>
<reference evidence="2" key="2">
    <citation type="submission" date="2020-10" db="EMBL/GenBank/DDBJ databases">
        <title>Comparative genomics of the Acetobacterium genus.</title>
        <authorList>
            <person name="Marshall C."/>
            <person name="May H."/>
            <person name="Norman S."/>
        </authorList>
    </citation>
    <scope>NUCLEOTIDE SEQUENCE</scope>
    <source>
        <strain evidence="2">DER-2019</strain>
    </source>
</reference>
<organism evidence="2 3">
    <name type="scientific">Acetobacterium paludosum</name>
    <dbReference type="NCBI Taxonomy" id="52693"/>
    <lineage>
        <taxon>Bacteria</taxon>
        <taxon>Bacillati</taxon>
        <taxon>Bacillota</taxon>
        <taxon>Clostridia</taxon>
        <taxon>Eubacteriales</taxon>
        <taxon>Eubacteriaceae</taxon>
        <taxon>Acetobacterium</taxon>
    </lineage>
</organism>
<protein>
    <submittedName>
        <fullName evidence="2">Helix-turn-helix domain-containing protein</fullName>
    </submittedName>
</protein>
<evidence type="ECO:0000259" key="1">
    <source>
        <dbReference type="PROSITE" id="PS50943"/>
    </source>
</evidence>
<dbReference type="EMBL" id="WJBD01000018">
    <property type="protein sequence ID" value="MBC3889430.1"/>
    <property type="molecule type" value="Genomic_DNA"/>
</dbReference>
<dbReference type="SMART" id="SM00530">
    <property type="entry name" value="HTH_XRE"/>
    <property type="match status" value="1"/>
</dbReference>
<dbReference type="Proteomes" id="UP000616595">
    <property type="component" value="Unassembled WGS sequence"/>
</dbReference>
<comment type="caution">
    <text evidence="2">The sequence shown here is derived from an EMBL/GenBank/DDBJ whole genome shotgun (WGS) entry which is preliminary data.</text>
</comment>
<evidence type="ECO:0000313" key="2">
    <source>
        <dbReference type="EMBL" id="MBC3889430.1"/>
    </source>
</evidence>
<sequence length="135" mass="15604">MSKLQEMRKKRMLSQNDLVKASGVSRTIILKYESGEREINKAAAITLLKLSTALSCKIEDLLENTNEEKQPVLFNMYKIWREDLIKNGEDVGLPYTWDSGEASAREDFANYWIMSAEISFVEMLELEKLYDANEK</sequence>
<proteinExistence type="predicted"/>
<dbReference type="Gene3D" id="1.10.260.40">
    <property type="entry name" value="lambda repressor-like DNA-binding domains"/>
    <property type="match status" value="1"/>
</dbReference>
<dbReference type="AlphaFoldDB" id="A0A923KXC7"/>
<dbReference type="Pfam" id="PF13443">
    <property type="entry name" value="HTH_26"/>
    <property type="match status" value="1"/>
</dbReference>